<comment type="catalytic activity">
    <reaction evidence="5">
        <text>[phosphate](n) + H2O = [phosphate](n-1) + phosphate + H(+)</text>
        <dbReference type="Rhea" id="RHEA:21528"/>
        <dbReference type="Rhea" id="RHEA-COMP:9859"/>
        <dbReference type="Rhea" id="RHEA-COMP:14279"/>
        <dbReference type="ChEBI" id="CHEBI:15377"/>
        <dbReference type="ChEBI" id="CHEBI:15378"/>
        <dbReference type="ChEBI" id="CHEBI:16838"/>
        <dbReference type="ChEBI" id="CHEBI:43474"/>
        <dbReference type="EC" id="3.6.1.11"/>
    </reaction>
</comment>
<dbReference type="AlphaFoldDB" id="A0A4P8ISH8"/>
<sequence>MMCHAWHYGGCMRKMASLNRASAPTSRAKSRSRTEPLYPMVTTPHLLASVDLGSNSFRLIVGRVEETPAGSQIYQVDALREPVRLAAGLSADKLLDRASQVRAWDALKRFGERLRDFHPDHVRAVATNTLRVAKNAREFLVEAEAALGFPIEVIAGREEARLIYAGAAHSVPAISGKRLVVDIGGGSTEFIIGSHYTPLHMESLYIGCVSHSRAFFPAGNVDEYTMRQAELAAKREIQIISSEYKQTGWDQAIGSSGTARALAELVEANGFNDSGITHGISRGGLERLKRALIKAENVNRLKLVALKPDRVPVLAGGLSIMLAVFEELGVDYVDTTDGALRLGVLYDLLGRSQHEDMRAVTVEGFMRRYGIDRPQADRIRDLAIGFYDQLKEPDAEIAEENRMFVGWAAALHEIGLSISHSAYHKHSAYIASNADMPGFSRTDQARLAALVLGHAGKLGKLSQSRDVEWPLLFCLRLAALLCRRRTDVGLPGILVAQANGGYEVRVPNEWVTNNPLTDYSLIQEAAEWEKVGIPYRVVYTDD</sequence>
<dbReference type="CDD" id="cd24053">
    <property type="entry name" value="ASKHA_NBD_EcPPX-GppA-like"/>
    <property type="match status" value="1"/>
</dbReference>
<dbReference type="OrthoDB" id="9793035at2"/>
<dbReference type="InterPro" id="IPR030673">
    <property type="entry name" value="PyroPPase_GppA_Ppx"/>
</dbReference>
<dbReference type="InterPro" id="IPR022371">
    <property type="entry name" value="Exopolyphosphatase"/>
</dbReference>
<keyword evidence="4 8" id="KW-0378">Hydrolase</keyword>
<evidence type="ECO:0000259" key="7">
    <source>
        <dbReference type="Pfam" id="PF21447"/>
    </source>
</evidence>
<feature type="domain" description="Ppx/GppA phosphatase C-terminal" evidence="7">
    <location>
        <begin position="358"/>
        <end position="524"/>
    </location>
</feature>
<dbReference type="InterPro" id="IPR043129">
    <property type="entry name" value="ATPase_NBD"/>
</dbReference>
<comment type="similarity">
    <text evidence="1">Belongs to the GppA/Ppx family.</text>
</comment>
<dbReference type="Gene3D" id="3.30.420.40">
    <property type="match status" value="1"/>
</dbReference>
<evidence type="ECO:0000256" key="1">
    <source>
        <dbReference type="ARBA" id="ARBA00007125"/>
    </source>
</evidence>
<dbReference type="Proteomes" id="UP000298656">
    <property type="component" value="Chromosome 1"/>
</dbReference>
<evidence type="ECO:0000256" key="3">
    <source>
        <dbReference type="ARBA" id="ARBA00020416"/>
    </source>
</evidence>
<evidence type="ECO:0000313" key="9">
    <source>
        <dbReference type="Proteomes" id="UP000298656"/>
    </source>
</evidence>
<dbReference type="SUPFAM" id="SSF53067">
    <property type="entry name" value="Actin-like ATPase domain"/>
    <property type="match status" value="2"/>
</dbReference>
<dbReference type="PANTHER" id="PTHR30005">
    <property type="entry name" value="EXOPOLYPHOSPHATASE"/>
    <property type="match status" value="1"/>
</dbReference>
<dbReference type="NCBIfam" id="TIGR03706">
    <property type="entry name" value="exo_poly_only"/>
    <property type="match status" value="1"/>
</dbReference>
<proteinExistence type="inferred from homology"/>
<dbReference type="Gene3D" id="1.10.3210.10">
    <property type="entry name" value="Hypothetical protein af1432"/>
    <property type="match status" value="1"/>
</dbReference>
<dbReference type="Gene3D" id="3.30.420.150">
    <property type="entry name" value="Exopolyphosphatase. Domain 2"/>
    <property type="match status" value="1"/>
</dbReference>
<dbReference type="GO" id="GO:0006793">
    <property type="term" value="P:phosphorus metabolic process"/>
    <property type="evidence" value="ECO:0007669"/>
    <property type="project" value="InterPro"/>
</dbReference>
<organism evidence="8 9">
    <name type="scientific">Trinickia violacea</name>
    <dbReference type="NCBI Taxonomy" id="2571746"/>
    <lineage>
        <taxon>Bacteria</taxon>
        <taxon>Pseudomonadati</taxon>
        <taxon>Pseudomonadota</taxon>
        <taxon>Betaproteobacteria</taxon>
        <taxon>Burkholderiales</taxon>
        <taxon>Burkholderiaceae</taxon>
        <taxon>Trinickia</taxon>
    </lineage>
</organism>
<evidence type="ECO:0000259" key="6">
    <source>
        <dbReference type="Pfam" id="PF02541"/>
    </source>
</evidence>
<dbReference type="PIRSF" id="PIRSF001267">
    <property type="entry name" value="Pyrophosphatase_GppA_Ppx"/>
    <property type="match status" value="1"/>
</dbReference>
<name>A0A4P8ISH8_9BURK</name>
<evidence type="ECO:0000313" key="8">
    <source>
        <dbReference type="EMBL" id="QCP50203.1"/>
    </source>
</evidence>
<evidence type="ECO:0000256" key="5">
    <source>
        <dbReference type="ARBA" id="ARBA00047607"/>
    </source>
</evidence>
<protein>
    <recommendedName>
        <fullName evidence="3">Exopolyphosphatase</fullName>
        <ecNumber evidence="2">3.6.1.11</ecNumber>
    </recommendedName>
</protein>
<feature type="domain" description="Ppx/GppA phosphatase N-terminal" evidence="6">
    <location>
        <begin position="69"/>
        <end position="350"/>
    </location>
</feature>
<dbReference type="SUPFAM" id="SSF109604">
    <property type="entry name" value="HD-domain/PDEase-like"/>
    <property type="match status" value="1"/>
</dbReference>
<dbReference type="PANTHER" id="PTHR30005:SF0">
    <property type="entry name" value="RETROGRADE REGULATION PROTEIN 2"/>
    <property type="match status" value="1"/>
</dbReference>
<dbReference type="Pfam" id="PF02541">
    <property type="entry name" value="Ppx-GppA"/>
    <property type="match status" value="1"/>
</dbReference>
<dbReference type="FunFam" id="3.30.420.40:FF:000023">
    <property type="entry name" value="Guanosine-5'-triphosphate,3'-diphosphate pyrophosphatase"/>
    <property type="match status" value="1"/>
</dbReference>
<keyword evidence="9" id="KW-1185">Reference proteome</keyword>
<dbReference type="KEGG" id="tvl:FAZ95_14045"/>
<dbReference type="EMBL" id="CP040077">
    <property type="protein sequence ID" value="QCP50203.1"/>
    <property type="molecule type" value="Genomic_DNA"/>
</dbReference>
<dbReference type="GO" id="GO:0004309">
    <property type="term" value="F:exopolyphosphatase activity"/>
    <property type="evidence" value="ECO:0007669"/>
    <property type="project" value="UniProtKB-EC"/>
</dbReference>
<accession>A0A4P8ISH8</accession>
<dbReference type="InterPro" id="IPR003695">
    <property type="entry name" value="Ppx_GppA_N"/>
</dbReference>
<dbReference type="InterPro" id="IPR050273">
    <property type="entry name" value="GppA/Ppx_hydrolase"/>
</dbReference>
<evidence type="ECO:0000256" key="2">
    <source>
        <dbReference type="ARBA" id="ARBA00012451"/>
    </source>
</evidence>
<dbReference type="InterPro" id="IPR048950">
    <property type="entry name" value="Ppx_GppA_C"/>
</dbReference>
<dbReference type="Pfam" id="PF21447">
    <property type="entry name" value="Ppx-GppA_III"/>
    <property type="match status" value="1"/>
</dbReference>
<dbReference type="EC" id="3.6.1.11" evidence="2"/>
<evidence type="ECO:0000256" key="4">
    <source>
        <dbReference type="ARBA" id="ARBA00022801"/>
    </source>
</evidence>
<reference evidence="8 9" key="1">
    <citation type="submission" date="2019-05" db="EMBL/GenBank/DDBJ databases">
        <title>Burkholderia sp. DHOD12, isolated from subtropical forest soil.</title>
        <authorList>
            <person name="Gao Z.-H."/>
            <person name="Qiu L.-H."/>
        </authorList>
    </citation>
    <scope>NUCLEOTIDE SEQUENCE [LARGE SCALE GENOMIC DNA]</scope>
    <source>
        <strain evidence="8 9">DHOD12</strain>
    </source>
</reference>
<gene>
    <name evidence="8" type="primary">ppx</name>
    <name evidence="8" type="ORF">FAZ95_14045</name>
</gene>